<keyword evidence="3" id="KW-1003">Cell membrane</keyword>
<evidence type="ECO:0000256" key="1">
    <source>
        <dbReference type="ARBA" id="ARBA00004651"/>
    </source>
</evidence>
<evidence type="ECO:0000259" key="8">
    <source>
        <dbReference type="PROSITE" id="PS50928"/>
    </source>
</evidence>
<name>A0A9D1MEJ1_9FIRM</name>
<feature type="transmembrane region" description="Helical" evidence="7">
    <location>
        <begin position="147"/>
        <end position="168"/>
    </location>
</feature>
<dbReference type="Proteomes" id="UP000824081">
    <property type="component" value="Unassembled WGS sequence"/>
</dbReference>
<reference evidence="9" key="2">
    <citation type="journal article" date="2021" name="PeerJ">
        <title>Extensive microbial diversity within the chicken gut microbiome revealed by metagenomics and culture.</title>
        <authorList>
            <person name="Gilroy R."/>
            <person name="Ravi A."/>
            <person name="Getino M."/>
            <person name="Pursley I."/>
            <person name="Horton D.L."/>
            <person name="Alikhan N.F."/>
            <person name="Baker D."/>
            <person name="Gharbi K."/>
            <person name="Hall N."/>
            <person name="Watson M."/>
            <person name="Adriaenssens E.M."/>
            <person name="Foster-Nyarko E."/>
            <person name="Jarju S."/>
            <person name="Secka A."/>
            <person name="Antonio M."/>
            <person name="Oren A."/>
            <person name="Chaudhuri R.R."/>
            <person name="La Ragione R."/>
            <person name="Hildebrand F."/>
            <person name="Pallen M.J."/>
        </authorList>
    </citation>
    <scope>NUCLEOTIDE SEQUENCE</scope>
    <source>
        <strain evidence="9">11687</strain>
    </source>
</reference>
<dbReference type="GO" id="GO:0055085">
    <property type="term" value="P:transmembrane transport"/>
    <property type="evidence" value="ECO:0007669"/>
    <property type="project" value="InterPro"/>
</dbReference>
<keyword evidence="5 7" id="KW-1133">Transmembrane helix</keyword>
<keyword evidence="6 7" id="KW-0472">Membrane</keyword>
<feature type="domain" description="ABC transmembrane type-1" evidence="8">
    <location>
        <begin position="79"/>
        <end position="270"/>
    </location>
</feature>
<dbReference type="Gene3D" id="1.10.3720.10">
    <property type="entry name" value="MetI-like"/>
    <property type="match status" value="1"/>
</dbReference>
<dbReference type="PANTHER" id="PTHR43744">
    <property type="entry name" value="ABC TRANSPORTER PERMEASE PROTEIN MG189-RELATED-RELATED"/>
    <property type="match status" value="1"/>
</dbReference>
<organism evidence="9 10">
    <name type="scientific">Candidatus Scatosoma pullistercoris</name>
    <dbReference type="NCBI Taxonomy" id="2840934"/>
    <lineage>
        <taxon>Bacteria</taxon>
        <taxon>Bacillati</taxon>
        <taxon>Bacillota</taxon>
        <taxon>Clostridia</taxon>
        <taxon>Candidatus Scatosoma</taxon>
    </lineage>
</organism>
<evidence type="ECO:0000256" key="2">
    <source>
        <dbReference type="ARBA" id="ARBA00022448"/>
    </source>
</evidence>
<reference evidence="9" key="1">
    <citation type="submission" date="2020-10" db="EMBL/GenBank/DDBJ databases">
        <authorList>
            <person name="Gilroy R."/>
        </authorList>
    </citation>
    <scope>NUCLEOTIDE SEQUENCE</scope>
    <source>
        <strain evidence="9">11687</strain>
    </source>
</reference>
<feature type="transmembrane region" description="Helical" evidence="7">
    <location>
        <begin position="83"/>
        <end position="107"/>
    </location>
</feature>
<feature type="transmembrane region" description="Helical" evidence="7">
    <location>
        <begin position="18"/>
        <end position="39"/>
    </location>
</feature>
<dbReference type="InterPro" id="IPR000515">
    <property type="entry name" value="MetI-like"/>
</dbReference>
<dbReference type="CDD" id="cd06261">
    <property type="entry name" value="TM_PBP2"/>
    <property type="match status" value="1"/>
</dbReference>
<evidence type="ECO:0000313" key="10">
    <source>
        <dbReference type="Proteomes" id="UP000824081"/>
    </source>
</evidence>
<feature type="transmembrane region" description="Helical" evidence="7">
    <location>
        <begin position="114"/>
        <end position="135"/>
    </location>
</feature>
<keyword evidence="4 7" id="KW-0812">Transmembrane</keyword>
<dbReference type="Pfam" id="PF00528">
    <property type="entry name" value="BPD_transp_1"/>
    <property type="match status" value="1"/>
</dbReference>
<evidence type="ECO:0000256" key="6">
    <source>
        <dbReference type="ARBA" id="ARBA00023136"/>
    </source>
</evidence>
<accession>A0A9D1MEJ1</accession>
<feature type="transmembrane region" description="Helical" evidence="7">
    <location>
        <begin position="249"/>
        <end position="270"/>
    </location>
</feature>
<evidence type="ECO:0000256" key="4">
    <source>
        <dbReference type="ARBA" id="ARBA00022692"/>
    </source>
</evidence>
<evidence type="ECO:0000256" key="7">
    <source>
        <dbReference type="RuleBase" id="RU363032"/>
    </source>
</evidence>
<evidence type="ECO:0000256" key="3">
    <source>
        <dbReference type="ARBA" id="ARBA00022475"/>
    </source>
</evidence>
<comment type="subcellular location">
    <subcellularLocation>
        <location evidence="1 7">Cell membrane</location>
        <topology evidence="1 7">Multi-pass membrane protein</topology>
    </subcellularLocation>
</comment>
<dbReference type="PANTHER" id="PTHR43744:SF12">
    <property type="entry name" value="ABC TRANSPORTER PERMEASE PROTEIN MG189-RELATED"/>
    <property type="match status" value="1"/>
</dbReference>
<protein>
    <submittedName>
        <fullName evidence="9">Carbohydrate ABC transporter permease</fullName>
    </submittedName>
</protein>
<sequence length="285" mass="31384">MAQAVKSKLNLGERRRKIVAFILLTLICLLCILPLLWAFGTSFKKNALTDIMSIIPKEFSFKNYIDLFSNEDSPVFRWLLNSLVISGVHTVLYIIIAALAGFAFGVAQWRGRNVVFGLLLATAMIPGIINLVPLYKMIDSLGIKGNPLALILPGLGGVLYMMLIRQYFMSVPKELIEAAQLEGAGMFRIFLQIVVPLCSSVFMVAAMMTFIGSWNDYLWPSIALAGVDSKYLTLPLGIEKLLGDNNIQYGMTMAGAITSMLPTLIVYLFLQNKVIESVANTGSKS</sequence>
<feature type="transmembrane region" description="Helical" evidence="7">
    <location>
        <begin position="189"/>
        <end position="211"/>
    </location>
</feature>
<evidence type="ECO:0000256" key="5">
    <source>
        <dbReference type="ARBA" id="ARBA00022989"/>
    </source>
</evidence>
<comment type="similarity">
    <text evidence="7">Belongs to the binding-protein-dependent transport system permease family.</text>
</comment>
<proteinExistence type="inferred from homology"/>
<dbReference type="AlphaFoldDB" id="A0A9D1MEJ1"/>
<evidence type="ECO:0000313" key="9">
    <source>
        <dbReference type="EMBL" id="HIU58725.1"/>
    </source>
</evidence>
<dbReference type="GO" id="GO:0005886">
    <property type="term" value="C:plasma membrane"/>
    <property type="evidence" value="ECO:0007669"/>
    <property type="project" value="UniProtKB-SubCell"/>
</dbReference>
<dbReference type="EMBL" id="DVMZ01000039">
    <property type="protein sequence ID" value="HIU58725.1"/>
    <property type="molecule type" value="Genomic_DNA"/>
</dbReference>
<dbReference type="InterPro" id="IPR035906">
    <property type="entry name" value="MetI-like_sf"/>
</dbReference>
<gene>
    <name evidence="9" type="ORF">IAC57_01355</name>
</gene>
<keyword evidence="2 7" id="KW-0813">Transport</keyword>
<dbReference type="PROSITE" id="PS50928">
    <property type="entry name" value="ABC_TM1"/>
    <property type="match status" value="1"/>
</dbReference>
<dbReference type="SUPFAM" id="SSF161098">
    <property type="entry name" value="MetI-like"/>
    <property type="match status" value="1"/>
</dbReference>
<comment type="caution">
    <text evidence="9">The sequence shown here is derived from an EMBL/GenBank/DDBJ whole genome shotgun (WGS) entry which is preliminary data.</text>
</comment>